<evidence type="ECO:0000313" key="4">
    <source>
        <dbReference type="Proteomes" id="UP000224130"/>
    </source>
</evidence>
<organism evidence="3 4">
    <name type="scientific">Isoptericola jiangsuensis</name>
    <dbReference type="NCBI Taxonomy" id="548579"/>
    <lineage>
        <taxon>Bacteria</taxon>
        <taxon>Bacillati</taxon>
        <taxon>Actinomycetota</taxon>
        <taxon>Actinomycetes</taxon>
        <taxon>Micrococcales</taxon>
        <taxon>Promicromonosporaceae</taxon>
        <taxon>Isoptericola</taxon>
    </lineage>
</organism>
<name>A0A2A9EV55_9MICO</name>
<feature type="region of interest" description="Disordered" evidence="1">
    <location>
        <begin position="67"/>
        <end position="90"/>
    </location>
</feature>
<proteinExistence type="predicted"/>
<sequence length="202" mass="21212">MKKHKLHPSALGAAVLLAASMSACASGAESEDVVYHPTYAEYASITELEESSDLVIAGTPVSSEVRKIDVSAEPPVSSDPELDPNSGDVEGDELSSTFVYTVYEVVVDDVIAGKPSGDTIEVGFLGGSMDGVIYREQGGTDPLSLEVPIALYLVDFDGAAPYQPVNSSQAVYVETSPGKFESVALDNSIEKDVVTFLESEVG</sequence>
<dbReference type="EMBL" id="PDJJ01000001">
    <property type="protein sequence ID" value="PFG42039.1"/>
    <property type="molecule type" value="Genomic_DNA"/>
</dbReference>
<evidence type="ECO:0000256" key="2">
    <source>
        <dbReference type="SAM" id="SignalP"/>
    </source>
</evidence>
<feature type="signal peptide" evidence="2">
    <location>
        <begin position="1"/>
        <end position="25"/>
    </location>
</feature>
<keyword evidence="2" id="KW-0732">Signal</keyword>
<comment type="caution">
    <text evidence="3">The sequence shown here is derived from an EMBL/GenBank/DDBJ whole genome shotgun (WGS) entry which is preliminary data.</text>
</comment>
<reference evidence="3 4" key="1">
    <citation type="submission" date="2017-10" db="EMBL/GenBank/DDBJ databases">
        <title>Sequencing the genomes of 1000 actinobacteria strains.</title>
        <authorList>
            <person name="Klenk H.-P."/>
        </authorList>
    </citation>
    <scope>NUCLEOTIDE SEQUENCE [LARGE SCALE GENOMIC DNA]</scope>
    <source>
        <strain evidence="3 4">DSM 21863</strain>
    </source>
</reference>
<keyword evidence="4" id="KW-1185">Reference proteome</keyword>
<protein>
    <recommendedName>
        <fullName evidence="5">Lipoprotein</fullName>
    </recommendedName>
</protein>
<accession>A0A2A9EV55</accession>
<dbReference type="AlphaFoldDB" id="A0A2A9EV55"/>
<dbReference type="RefSeq" id="WP_141538602.1">
    <property type="nucleotide sequence ID" value="NZ_PDJJ01000001.1"/>
</dbReference>
<dbReference type="Proteomes" id="UP000224130">
    <property type="component" value="Unassembled WGS sequence"/>
</dbReference>
<gene>
    <name evidence="3" type="ORF">ATJ88_0689</name>
</gene>
<feature type="chain" id="PRO_5038837746" description="Lipoprotein" evidence="2">
    <location>
        <begin position="26"/>
        <end position="202"/>
    </location>
</feature>
<evidence type="ECO:0000256" key="1">
    <source>
        <dbReference type="SAM" id="MobiDB-lite"/>
    </source>
</evidence>
<evidence type="ECO:0008006" key="5">
    <source>
        <dbReference type="Google" id="ProtNLM"/>
    </source>
</evidence>
<evidence type="ECO:0000313" key="3">
    <source>
        <dbReference type="EMBL" id="PFG42039.1"/>
    </source>
</evidence>
<dbReference type="OrthoDB" id="4826783at2"/>
<dbReference type="PROSITE" id="PS51257">
    <property type="entry name" value="PROKAR_LIPOPROTEIN"/>
    <property type="match status" value="1"/>
</dbReference>